<keyword evidence="4" id="KW-0723">Serine/threonine-protein kinase</keyword>
<dbReference type="InterPro" id="IPR011047">
    <property type="entry name" value="Quinoprotein_ADH-like_sf"/>
</dbReference>
<dbReference type="SMART" id="SM00564">
    <property type="entry name" value="PQQ"/>
    <property type="match status" value="3"/>
</dbReference>
<protein>
    <submittedName>
        <fullName evidence="4">Serine/threonine protein kinase related protein-like</fullName>
    </submittedName>
</protein>
<dbReference type="eggNOG" id="COG1520">
    <property type="taxonomic scope" value="Bacteria"/>
</dbReference>
<dbReference type="STRING" id="314230.DSM3645_12486"/>
<feature type="region of interest" description="Disordered" evidence="1">
    <location>
        <begin position="36"/>
        <end position="60"/>
    </location>
</feature>
<feature type="domain" description="Pyrrolo-quinoline quinone repeat" evidence="3">
    <location>
        <begin position="429"/>
        <end position="528"/>
    </location>
</feature>
<keyword evidence="4" id="KW-0418">Kinase</keyword>
<keyword evidence="2" id="KW-0732">Signal</keyword>
<name>A3ZRR7_9BACT</name>
<dbReference type="HOGENOM" id="CLU_021034_0_0_0"/>
<dbReference type="InterPro" id="IPR018391">
    <property type="entry name" value="PQQ_b-propeller_rpt"/>
</dbReference>
<evidence type="ECO:0000313" key="4">
    <source>
        <dbReference type="EMBL" id="EAQ80836.1"/>
    </source>
</evidence>
<gene>
    <name evidence="4" type="ORF">DSM3645_12486</name>
</gene>
<feature type="signal peptide" evidence="2">
    <location>
        <begin position="1"/>
        <end position="33"/>
    </location>
</feature>
<comment type="caution">
    <text evidence="4">The sequence shown here is derived from an EMBL/GenBank/DDBJ whole genome shotgun (WGS) entry which is preliminary data.</text>
</comment>
<feature type="chain" id="PRO_5002665036" evidence="2">
    <location>
        <begin position="34"/>
        <end position="577"/>
    </location>
</feature>
<proteinExistence type="predicted"/>
<dbReference type="Proteomes" id="UP000004358">
    <property type="component" value="Unassembled WGS sequence"/>
</dbReference>
<dbReference type="InterPro" id="IPR002372">
    <property type="entry name" value="PQQ_rpt_dom"/>
</dbReference>
<accession>A3ZRR7</accession>
<sequence>MQNKPFLSTVAMFCAALAGAIIATVLPSGQADAEPVAVNAQPKSSEKMEPTKDWPMWGGNSLRNNVPVATNIPQEWDIGRFDRKTGEWDSSKAENIKWVAKLGSQSYGNPVVASGKVFVGTNNSSGLLPRYPSDVDLGVLVCYDEQTGDFLWQHSSEKLSTGRVHDWPLQGICCAPYVEGNRLWFVTSRGEVRCLDVEGFYDGENDGPYKDEKFTEKNEADVIWVFNMMTELGVSQHNMCSCSIAAMGDILFVNTSNGVDESHIVLPSPQAPSFIAMDKNTGEVLWTDRSPGENILHGQWSSPTIAELGGVPQVLFAGGNGWVYSFKADKGQDGKPELLWKFDGNPKESKWVIGGRGTRNNIIATPVVYDGKVYVAVGQDPEHGEGEGHLWCIDPTKRGDVSPQLAMKVEGSSRVPLPHRRIQAVIPEDGEVAVDNPNSAVIWHYAGGDEDGDGRISFEETMHRSIGTVAIKDDILYISDFSGLLHCLDAQTGKRHWTYDMLAAAWGSPLIVDGHVYIGDEDGDVCVFKLSADPDDAEPIDEINMGNSVYSTPIVANGVLYIANKTHLFAIASEEEE</sequence>
<dbReference type="PANTHER" id="PTHR34512">
    <property type="entry name" value="CELL SURFACE PROTEIN"/>
    <property type="match status" value="1"/>
</dbReference>
<dbReference type="Pfam" id="PF13360">
    <property type="entry name" value="PQQ_2"/>
    <property type="match status" value="1"/>
</dbReference>
<dbReference type="PANTHER" id="PTHR34512:SF30">
    <property type="entry name" value="OUTER MEMBRANE PROTEIN ASSEMBLY FACTOR BAMB"/>
    <property type="match status" value="1"/>
</dbReference>
<dbReference type="GO" id="GO:0004674">
    <property type="term" value="F:protein serine/threonine kinase activity"/>
    <property type="evidence" value="ECO:0007669"/>
    <property type="project" value="UniProtKB-KW"/>
</dbReference>
<dbReference type="EMBL" id="AANZ01000007">
    <property type="protein sequence ID" value="EAQ80836.1"/>
    <property type="molecule type" value="Genomic_DNA"/>
</dbReference>
<dbReference type="OrthoDB" id="222965at2"/>
<evidence type="ECO:0000259" key="3">
    <source>
        <dbReference type="Pfam" id="PF13360"/>
    </source>
</evidence>
<keyword evidence="4" id="KW-0808">Transferase</keyword>
<dbReference type="Gene3D" id="2.40.128.630">
    <property type="match status" value="1"/>
</dbReference>
<dbReference type="InterPro" id="IPR015943">
    <property type="entry name" value="WD40/YVTN_repeat-like_dom_sf"/>
</dbReference>
<evidence type="ECO:0000256" key="2">
    <source>
        <dbReference type="SAM" id="SignalP"/>
    </source>
</evidence>
<dbReference type="SUPFAM" id="SSF50998">
    <property type="entry name" value="Quinoprotein alcohol dehydrogenase-like"/>
    <property type="match status" value="1"/>
</dbReference>
<organism evidence="4 5">
    <name type="scientific">Blastopirellula marina DSM 3645</name>
    <dbReference type="NCBI Taxonomy" id="314230"/>
    <lineage>
        <taxon>Bacteria</taxon>
        <taxon>Pseudomonadati</taxon>
        <taxon>Planctomycetota</taxon>
        <taxon>Planctomycetia</taxon>
        <taxon>Pirellulales</taxon>
        <taxon>Pirellulaceae</taxon>
        <taxon>Blastopirellula</taxon>
    </lineage>
</organism>
<evidence type="ECO:0000313" key="5">
    <source>
        <dbReference type="Proteomes" id="UP000004358"/>
    </source>
</evidence>
<dbReference type="AlphaFoldDB" id="A3ZRR7"/>
<evidence type="ECO:0000256" key="1">
    <source>
        <dbReference type="SAM" id="MobiDB-lite"/>
    </source>
</evidence>
<reference evidence="4 5" key="1">
    <citation type="submission" date="2006-02" db="EMBL/GenBank/DDBJ databases">
        <authorList>
            <person name="Amann R."/>
            <person name="Ferriera S."/>
            <person name="Johnson J."/>
            <person name="Kravitz S."/>
            <person name="Halpern A."/>
            <person name="Remington K."/>
            <person name="Beeson K."/>
            <person name="Tran B."/>
            <person name="Rogers Y.-H."/>
            <person name="Friedman R."/>
            <person name="Venter J.C."/>
        </authorList>
    </citation>
    <scope>NUCLEOTIDE SEQUENCE [LARGE SCALE GENOMIC DNA]</scope>
    <source>
        <strain evidence="4 5">DSM 3645</strain>
    </source>
</reference>
<dbReference type="Gene3D" id="2.130.10.10">
    <property type="entry name" value="YVTN repeat-like/Quinoprotein amine dehydrogenase"/>
    <property type="match status" value="2"/>
</dbReference>
<dbReference type="RefSeq" id="WP_002650393.1">
    <property type="nucleotide sequence ID" value="NZ_CH672376.1"/>
</dbReference>